<organism evidence="3 4">
    <name type="scientific">Kalanchoe fedtschenkoi</name>
    <name type="common">Lavender scallops</name>
    <name type="synonym">South American air plant</name>
    <dbReference type="NCBI Taxonomy" id="63787"/>
    <lineage>
        <taxon>Eukaryota</taxon>
        <taxon>Viridiplantae</taxon>
        <taxon>Streptophyta</taxon>
        <taxon>Embryophyta</taxon>
        <taxon>Tracheophyta</taxon>
        <taxon>Spermatophyta</taxon>
        <taxon>Magnoliopsida</taxon>
        <taxon>eudicotyledons</taxon>
        <taxon>Gunneridae</taxon>
        <taxon>Pentapetalae</taxon>
        <taxon>Saxifragales</taxon>
        <taxon>Crassulaceae</taxon>
        <taxon>Kalanchoe</taxon>
    </lineage>
</organism>
<feature type="region of interest" description="Disordered" evidence="1">
    <location>
        <begin position="909"/>
        <end position="932"/>
    </location>
</feature>
<feature type="compositionally biased region" description="Low complexity" evidence="1">
    <location>
        <begin position="909"/>
        <end position="924"/>
    </location>
</feature>
<dbReference type="InterPro" id="IPR056582">
    <property type="entry name" value="EDRF1_N"/>
</dbReference>
<evidence type="ECO:0000313" key="4">
    <source>
        <dbReference type="Proteomes" id="UP000594263"/>
    </source>
</evidence>
<dbReference type="OMA" id="RNWQKSI"/>
<dbReference type="Proteomes" id="UP000594263">
    <property type="component" value="Unplaced"/>
</dbReference>
<dbReference type="Pfam" id="PF23788">
    <property type="entry name" value="EDRF1_N"/>
    <property type="match status" value="1"/>
</dbReference>
<keyword evidence="4" id="KW-1185">Reference proteome</keyword>
<reference evidence="3" key="1">
    <citation type="submission" date="2021-01" db="UniProtKB">
        <authorList>
            <consortium name="EnsemblPlants"/>
        </authorList>
    </citation>
    <scope>IDENTIFICATION</scope>
</reference>
<accession>A0A7N0VNL3</accession>
<proteinExistence type="predicted"/>
<dbReference type="GO" id="GO:0045893">
    <property type="term" value="P:positive regulation of DNA-templated transcription"/>
    <property type="evidence" value="ECO:0007669"/>
    <property type="project" value="TreeGrafter"/>
</dbReference>
<evidence type="ECO:0000256" key="1">
    <source>
        <dbReference type="SAM" id="MobiDB-lite"/>
    </source>
</evidence>
<dbReference type="PANTHER" id="PTHR15000">
    <property type="entry name" value="ERYTHROID DIFFERENTIATION-RELATED FACTOR 1"/>
    <property type="match status" value="1"/>
</dbReference>
<feature type="region of interest" description="Disordered" evidence="1">
    <location>
        <begin position="202"/>
        <end position="243"/>
    </location>
</feature>
<evidence type="ECO:0000259" key="2">
    <source>
        <dbReference type="Pfam" id="PF23788"/>
    </source>
</evidence>
<feature type="compositionally biased region" description="Low complexity" evidence="1">
    <location>
        <begin position="205"/>
        <end position="219"/>
    </location>
</feature>
<evidence type="ECO:0000313" key="3">
    <source>
        <dbReference type="EnsemblPlants" id="Kaladp1319s0032.1.v1.1"/>
    </source>
</evidence>
<protein>
    <recommendedName>
        <fullName evidence="2">EDRF1 N-terminal domain-containing protein</fullName>
    </recommendedName>
</protein>
<sequence>MEKFSDECRELQCVGRLEIIRPKPVGFLCGSIPVPTDASFHVFDSDSLRSKKFRAPWYRMLPTESDHNKLPLISNFTEKLLPVGASMQPNAAEGGANTSNMTGKCEALAVSGLVDYEDEIDVIAPTDILKQIFKMPYSKARLSIAVRRIGKTLVLNAGPDAEEGDKLNGRCSSFSKYADQSSFGNVPTHSVRMEACDCPPGLNISSNPQSSSSVVPGPVQTNNSSEVPRDLSKGTKSQFSSPNDDIIQTEALSRYSEYTHARDEDLHWKSNNKKINKGYVTKASSLGEEERRSVQESERYKRVGKDEFLRVLFWQFYNFRMLLGSDLLLFSNEKFVAVSLHLCDILQKVSSLTWLDFWLDNVMASVPELAICYHENGVVKGYELLKTDDIFLLKGIAEDGTPAFHPHVVQQNGLAVLRFLQENCKQDPGAYWLYKTGGEDAIQLFDLSAIPPDQPSANISDETNSLPSSVLRGRSECLFALGMLLYRVAHRFSLLMGPNRSKCAKFFKKCLDFLYEPDHMVVRASAHEQFARLLLNNEEELDFSSDSLLAESEFLVSDGNEVTVDLLTSCCGTTNGTKVTCLAGEGEYVNVENHFEELTPEVSSDMTIDVSKRYVSSHKLDSRDDAAVSSSSSCEEVFALCDITQQPAHVIPTVSDPVSSKLAAIHHVQQAIKSLRMMREHQGMEPESVPSLGSSGRQVPCSYSVCACGDSDCIEVCDIRAWLPTSKLDHKLWKLVLLLGESYLALGQANKEDGQLYQALKVVGLACSLYGSMPQHFGDTKFISTLATDSTFKTTTKSKNQNAPIKEVPIKIRAMALDEHHSDSAQQFSSVYLFWAKAWMLIGDIFVEFHIMKGKESPKKPERNHIRELRMSSEVVKEVERLKNKVGQLNPNCESCSLVNCSCQNDRASSGSSATSSAAGADTRMFGHGKKQNKKLNLKGVSNSSKNPDANHVHRVSDQKKTKLDLKDQFIGRPSGVLSQECNGIDIERVEMAIGIKGIQDNPEVDNCRQTIPSKRGTTPAKDCKVKSGGIFKYLECTFFQAGHDYLTAASDCFGEAKRALCGISSDSSIWQAVIKKRGWVCNELGRYWLDRKELDKAEVAFADAVESFKEASDHTNIILISLNLGHGRRALAEETVSKMEALKKFPLLQTAYSQAIVSAKREYRKSIEYYGAAKLELNYMAAEAGDVYQSLRNDVYTQFANTYLRLGMLLAKEQLADDFSEGALEDGHKMHNNSCEERYNKEPKKNDMTANEALREALSLYESLGDLRKQEAAYAYFQIGCHQRDRCLKFLASDNSNLNVPKGENTNLQRAKQYFSLAERNWQRALDFYGPKSHAAMYLAILMERAALLLSFTSSVRSNTILETALLCLLDGRNICDEIASGHPKDDIPDLYSKFWSQLQLVLKKLLSSAMSVSGKKSALHSNSNPNRSKEVAKLKELYKMALKSTDFIQLYAMHQLWTS</sequence>
<dbReference type="PANTHER" id="PTHR15000:SF1">
    <property type="entry name" value="ERYTHROID DIFFERENTIATION-RELATED FACTOR 1"/>
    <property type="match status" value="1"/>
</dbReference>
<dbReference type="EnsemblPlants" id="Kaladp1319s0032.1.v1.1">
    <property type="protein sequence ID" value="Kaladp1319s0032.1.v1.1"/>
    <property type="gene ID" value="Kaladp1319s0032.v1.1"/>
</dbReference>
<name>A0A7N0VNL3_KALFE</name>
<feature type="compositionally biased region" description="Polar residues" evidence="1">
    <location>
        <begin position="234"/>
        <end position="243"/>
    </location>
</feature>
<dbReference type="Gramene" id="Kaladp1319s0032.1.v1.1">
    <property type="protein sequence ID" value="Kaladp1319s0032.1.v1.1"/>
    <property type="gene ID" value="Kaladp1319s0032.v1.1"/>
</dbReference>
<feature type="domain" description="EDRF1 N-terminal" evidence="2">
    <location>
        <begin position="251"/>
        <end position="561"/>
    </location>
</feature>